<keyword evidence="7" id="KW-0406">Ion transport</keyword>
<sequence>MRNRVYASSASLFALITALGAPPALAQTAPAAPQQAAPAPADNSSGAGIGDIVVTAQKRAENVQNVPIAISAVSSQFLQSRDISSIDRLGSIAPNVKIERAPSNKTISQISIRGSVTINPAITWEPAVGLYLDGVYIAKAQGSIFDVADLERVELLRGPQGTLYGRNALAGAVNLITKKPSGEWGGSAEITYGNYNFWRGKAVLDLPKIGIFSVKLSGTIQRRDGFIKLVPNPYPQAFLAGKNPTDRTNDLQSESFMAQVRAQPAHNLTFDYSFDYSRYHQRPDYAQLYRVNRNGDPRDIFDPNSPSYGFVGAFFPLNLYTNQTRQSTASLDANPLYERTRTEGHSLTATWDVGAQTTIKSITGFRRLRFDDNLDLDGSPLPVAATGRRTRYHAFSQELQVTGKAFEDRLNYVAGLYYFKDFAETLGPQSFFGGATAFESDYASHTEAYAAYAQADLKIVDKVTLTGGIRYTHERKDIRRLLIAQPNTPQATTLINVPFGGVPDAKFHDFSPAVTLKYEPTDHINLYARYAKGFKSGGFNGETNIVGTTASLPGCAAPAELTCPYKAETVNSYEVGIKTKLLNNTLQFNVAGFLDDHKNIQLSIFTAEGAAASIVRNAAAARISGLEIEAIARPADWLTFNTSFAYLHAKYKNYIDYIDGIATDVSNNRAFPHAPKYTVSMGADWRVAQGDWGKFNLIADMNFVSSYYTFPYALVTASPSDQNANNTKSPGRTIVNMRASLGDIQLAGTKAEISLWVRNLTNERNPQNFIDFGPGFGGLTVAYFPDPRTFGVTAGVKF</sequence>
<organism evidence="16 17">
    <name type="scientific">Sphingomonas lycopersici</name>
    <dbReference type="NCBI Taxonomy" id="2951807"/>
    <lineage>
        <taxon>Bacteria</taxon>
        <taxon>Pseudomonadati</taxon>
        <taxon>Pseudomonadota</taxon>
        <taxon>Alphaproteobacteria</taxon>
        <taxon>Sphingomonadales</taxon>
        <taxon>Sphingomonadaceae</taxon>
        <taxon>Sphingomonas</taxon>
    </lineage>
</organism>
<keyword evidence="4" id="KW-0410">Iron transport</keyword>
<reference evidence="16" key="1">
    <citation type="submission" date="2022-06" db="EMBL/GenBank/DDBJ databases">
        <title>Sphingomonas sp. nov. isolated from rhizosphere soil of tomato.</title>
        <authorList>
            <person name="Dong H."/>
            <person name="Gao R."/>
        </authorList>
    </citation>
    <scope>NUCLEOTIDE SEQUENCE</scope>
    <source>
        <strain evidence="16">MMSM24</strain>
    </source>
</reference>
<dbReference type="PROSITE" id="PS52016">
    <property type="entry name" value="TONB_DEPENDENT_REC_3"/>
    <property type="match status" value="1"/>
</dbReference>
<keyword evidence="13" id="KW-0732">Signal</keyword>
<dbReference type="PANTHER" id="PTHR32552:SF81">
    <property type="entry name" value="TONB-DEPENDENT OUTER MEMBRANE RECEPTOR"/>
    <property type="match status" value="1"/>
</dbReference>
<keyword evidence="2 11" id="KW-0813">Transport</keyword>
<keyword evidence="9 11" id="KW-0472">Membrane</keyword>
<keyword evidence="8 12" id="KW-0798">TonB box</keyword>
<evidence type="ECO:0000256" key="1">
    <source>
        <dbReference type="ARBA" id="ARBA00004571"/>
    </source>
</evidence>
<dbReference type="Proteomes" id="UP001165565">
    <property type="component" value="Unassembled WGS sequence"/>
</dbReference>
<dbReference type="Pfam" id="PF00593">
    <property type="entry name" value="TonB_dep_Rec_b-barrel"/>
    <property type="match status" value="1"/>
</dbReference>
<gene>
    <name evidence="16" type="ORF">NEE01_08245</name>
</gene>
<evidence type="ECO:0000256" key="11">
    <source>
        <dbReference type="PROSITE-ProRule" id="PRU01360"/>
    </source>
</evidence>
<comment type="similarity">
    <text evidence="11 12">Belongs to the TonB-dependent receptor family.</text>
</comment>
<dbReference type="InterPro" id="IPR000531">
    <property type="entry name" value="Beta-barrel_TonB"/>
</dbReference>
<feature type="domain" description="TonB-dependent receptor plug" evidence="15">
    <location>
        <begin position="63"/>
        <end position="172"/>
    </location>
</feature>
<evidence type="ECO:0000256" key="2">
    <source>
        <dbReference type="ARBA" id="ARBA00022448"/>
    </source>
</evidence>
<evidence type="ECO:0000256" key="8">
    <source>
        <dbReference type="ARBA" id="ARBA00023077"/>
    </source>
</evidence>
<evidence type="ECO:0000256" key="6">
    <source>
        <dbReference type="ARBA" id="ARBA00023004"/>
    </source>
</evidence>
<evidence type="ECO:0000259" key="15">
    <source>
        <dbReference type="Pfam" id="PF07715"/>
    </source>
</evidence>
<dbReference type="RefSeq" id="WP_265268603.1">
    <property type="nucleotide sequence ID" value="NZ_JANFAV010000004.1"/>
</dbReference>
<evidence type="ECO:0000313" key="16">
    <source>
        <dbReference type="EMBL" id="MCW6534773.1"/>
    </source>
</evidence>
<evidence type="ECO:0000256" key="5">
    <source>
        <dbReference type="ARBA" id="ARBA00022692"/>
    </source>
</evidence>
<comment type="subcellular location">
    <subcellularLocation>
        <location evidence="1 11">Cell outer membrane</location>
        <topology evidence="1 11">Multi-pass membrane protein</topology>
    </subcellularLocation>
</comment>
<keyword evidence="3 11" id="KW-1134">Transmembrane beta strand</keyword>
<evidence type="ECO:0000256" key="7">
    <source>
        <dbReference type="ARBA" id="ARBA00023065"/>
    </source>
</evidence>
<evidence type="ECO:0000256" key="12">
    <source>
        <dbReference type="RuleBase" id="RU003357"/>
    </source>
</evidence>
<dbReference type="GO" id="GO:0006826">
    <property type="term" value="P:iron ion transport"/>
    <property type="evidence" value="ECO:0007669"/>
    <property type="project" value="UniProtKB-KW"/>
</dbReference>
<dbReference type="Pfam" id="PF07715">
    <property type="entry name" value="Plug"/>
    <property type="match status" value="1"/>
</dbReference>
<keyword evidence="17" id="KW-1185">Reference proteome</keyword>
<evidence type="ECO:0000259" key="14">
    <source>
        <dbReference type="Pfam" id="PF00593"/>
    </source>
</evidence>
<dbReference type="InterPro" id="IPR012910">
    <property type="entry name" value="Plug_dom"/>
</dbReference>
<feature type="domain" description="TonB-dependent receptor-like beta-barrel" evidence="14">
    <location>
        <begin position="269"/>
        <end position="760"/>
    </location>
</feature>
<comment type="caution">
    <text evidence="16">The sequence shown here is derived from an EMBL/GenBank/DDBJ whole genome shotgun (WGS) entry which is preliminary data.</text>
</comment>
<evidence type="ECO:0000256" key="10">
    <source>
        <dbReference type="ARBA" id="ARBA00023237"/>
    </source>
</evidence>
<dbReference type="AlphaFoldDB" id="A0AA41Z8C7"/>
<dbReference type="Gene3D" id="2.40.170.20">
    <property type="entry name" value="TonB-dependent receptor, beta-barrel domain"/>
    <property type="match status" value="1"/>
</dbReference>
<dbReference type="InterPro" id="IPR039426">
    <property type="entry name" value="TonB-dep_rcpt-like"/>
</dbReference>
<keyword evidence="10 11" id="KW-0998">Cell outer membrane</keyword>
<dbReference type="PANTHER" id="PTHR32552">
    <property type="entry name" value="FERRICHROME IRON RECEPTOR-RELATED"/>
    <property type="match status" value="1"/>
</dbReference>
<dbReference type="GO" id="GO:0009279">
    <property type="term" value="C:cell outer membrane"/>
    <property type="evidence" value="ECO:0007669"/>
    <property type="project" value="UniProtKB-SubCell"/>
</dbReference>
<keyword evidence="16" id="KW-0675">Receptor</keyword>
<feature type="chain" id="PRO_5041314139" evidence="13">
    <location>
        <begin position="27"/>
        <end position="798"/>
    </location>
</feature>
<evidence type="ECO:0000256" key="9">
    <source>
        <dbReference type="ARBA" id="ARBA00023136"/>
    </source>
</evidence>
<evidence type="ECO:0000313" key="17">
    <source>
        <dbReference type="Proteomes" id="UP001165565"/>
    </source>
</evidence>
<proteinExistence type="inferred from homology"/>
<keyword evidence="5 11" id="KW-0812">Transmembrane</keyword>
<dbReference type="CDD" id="cd01347">
    <property type="entry name" value="ligand_gated_channel"/>
    <property type="match status" value="1"/>
</dbReference>
<dbReference type="SUPFAM" id="SSF56935">
    <property type="entry name" value="Porins"/>
    <property type="match status" value="1"/>
</dbReference>
<name>A0AA41Z8C7_9SPHN</name>
<accession>A0AA41Z8C7</accession>
<protein>
    <submittedName>
        <fullName evidence="16">TonB-dependent receptor</fullName>
    </submittedName>
</protein>
<dbReference type="InterPro" id="IPR036942">
    <property type="entry name" value="Beta-barrel_TonB_sf"/>
</dbReference>
<dbReference type="EMBL" id="JANFAV010000004">
    <property type="protein sequence ID" value="MCW6534773.1"/>
    <property type="molecule type" value="Genomic_DNA"/>
</dbReference>
<evidence type="ECO:0000256" key="3">
    <source>
        <dbReference type="ARBA" id="ARBA00022452"/>
    </source>
</evidence>
<evidence type="ECO:0000256" key="13">
    <source>
        <dbReference type="SAM" id="SignalP"/>
    </source>
</evidence>
<evidence type="ECO:0000256" key="4">
    <source>
        <dbReference type="ARBA" id="ARBA00022496"/>
    </source>
</evidence>
<feature type="signal peptide" evidence="13">
    <location>
        <begin position="1"/>
        <end position="26"/>
    </location>
</feature>
<keyword evidence="6" id="KW-0408">Iron</keyword>